<accession>A0A2I1PDT9</accession>
<proteinExistence type="predicted"/>
<dbReference type="EMBL" id="PKIZ01000001">
    <property type="protein sequence ID" value="PKZ42771.1"/>
    <property type="molecule type" value="Genomic_DNA"/>
</dbReference>
<name>A0A2I1PDT9_9MICO</name>
<protein>
    <submittedName>
        <fullName evidence="2">Uncharacterized protein</fullName>
    </submittedName>
</protein>
<dbReference type="Proteomes" id="UP000234206">
    <property type="component" value="Unassembled WGS sequence"/>
</dbReference>
<evidence type="ECO:0000256" key="1">
    <source>
        <dbReference type="SAM" id="Coils"/>
    </source>
</evidence>
<keyword evidence="1" id="KW-0175">Coiled coil</keyword>
<gene>
    <name evidence="2" type="ORF">CYJ76_00475</name>
</gene>
<sequence length="133" mass="14707">MAREDGAPIYEILDAAGHEAGYALSQEDMEEARRAAKDVETERRDLQAVGADFWKITKCTAAIAWFTAQTVFPSVKVARIAYNLSRLVKKYGARKVASSFLRWRSSKGRDMEDDIKDVALALTGVGALSVCFD</sequence>
<feature type="coiled-coil region" evidence="1">
    <location>
        <begin position="22"/>
        <end position="49"/>
    </location>
</feature>
<comment type="caution">
    <text evidence="2">The sequence shown here is derived from an EMBL/GenBank/DDBJ whole genome shotgun (WGS) entry which is preliminary data.</text>
</comment>
<evidence type="ECO:0000313" key="3">
    <source>
        <dbReference type="Proteomes" id="UP000234206"/>
    </source>
</evidence>
<keyword evidence="3" id="KW-1185">Reference proteome</keyword>
<dbReference type="AlphaFoldDB" id="A0A2I1PDT9"/>
<evidence type="ECO:0000313" key="2">
    <source>
        <dbReference type="EMBL" id="PKZ42771.1"/>
    </source>
</evidence>
<organism evidence="2 3">
    <name type="scientific">Kytococcus schroeteri</name>
    <dbReference type="NCBI Taxonomy" id="138300"/>
    <lineage>
        <taxon>Bacteria</taxon>
        <taxon>Bacillati</taxon>
        <taxon>Actinomycetota</taxon>
        <taxon>Actinomycetes</taxon>
        <taxon>Micrococcales</taxon>
        <taxon>Kytococcaceae</taxon>
        <taxon>Kytococcus</taxon>
    </lineage>
</organism>
<reference evidence="2 3" key="1">
    <citation type="submission" date="2017-12" db="EMBL/GenBank/DDBJ databases">
        <title>Phylogenetic diversity of female urinary microbiome.</title>
        <authorList>
            <person name="Thomas-White K."/>
            <person name="Wolfe A.J."/>
        </authorList>
    </citation>
    <scope>NUCLEOTIDE SEQUENCE [LARGE SCALE GENOMIC DNA]</scope>
    <source>
        <strain evidence="2 3">UMB1298</strain>
    </source>
</reference>